<feature type="compositionally biased region" description="Polar residues" evidence="1">
    <location>
        <begin position="65"/>
        <end position="74"/>
    </location>
</feature>
<feature type="compositionally biased region" description="Polar residues" evidence="1">
    <location>
        <begin position="25"/>
        <end position="38"/>
    </location>
</feature>
<evidence type="ECO:0000256" key="1">
    <source>
        <dbReference type="SAM" id="MobiDB-lite"/>
    </source>
</evidence>
<proteinExistence type="predicted"/>
<name>A0A7K0E1S0_9NOCA</name>
<feature type="compositionally biased region" description="Basic and acidic residues" evidence="1">
    <location>
        <begin position="1"/>
        <end position="10"/>
    </location>
</feature>
<evidence type="ECO:0000313" key="2">
    <source>
        <dbReference type="EMBL" id="MQY32029.1"/>
    </source>
</evidence>
<reference evidence="2 3" key="1">
    <citation type="submission" date="2019-10" db="EMBL/GenBank/DDBJ databases">
        <title>Nocardia macrotermitis sp. nov. and Nocardia aurantia sp. nov., isolated from the gut of fungus growing-termite Macrotermes natalensis.</title>
        <authorList>
            <person name="Benndorf R."/>
            <person name="Schwitalla J."/>
            <person name="Martin K."/>
            <person name="De Beer W."/>
            <person name="Kaster A.-K."/>
            <person name="Vollmers J."/>
            <person name="Poulsen M."/>
            <person name="Beemelmanns C."/>
        </authorList>
    </citation>
    <scope>NUCLEOTIDE SEQUENCE [LARGE SCALE GENOMIC DNA]</scope>
    <source>
        <strain evidence="2 3">RB56</strain>
    </source>
</reference>
<feature type="compositionally biased region" description="Low complexity" evidence="1">
    <location>
        <begin position="216"/>
        <end position="266"/>
    </location>
</feature>
<accession>A0A7K0E1S0</accession>
<feature type="compositionally biased region" description="Polar residues" evidence="1">
    <location>
        <begin position="182"/>
        <end position="195"/>
    </location>
</feature>
<comment type="caution">
    <text evidence="2">The sequence shown here is derived from an EMBL/GenBank/DDBJ whole genome shotgun (WGS) entry which is preliminary data.</text>
</comment>
<organism evidence="2 3">
    <name type="scientific">Nocardia aurantia</name>
    <dbReference type="NCBI Taxonomy" id="2585199"/>
    <lineage>
        <taxon>Bacteria</taxon>
        <taxon>Bacillati</taxon>
        <taxon>Actinomycetota</taxon>
        <taxon>Actinomycetes</taxon>
        <taxon>Mycobacteriales</taxon>
        <taxon>Nocardiaceae</taxon>
        <taxon>Nocardia</taxon>
    </lineage>
</organism>
<dbReference type="Proteomes" id="UP000431401">
    <property type="component" value="Unassembled WGS sequence"/>
</dbReference>
<feature type="region of interest" description="Disordered" evidence="1">
    <location>
        <begin position="112"/>
        <end position="137"/>
    </location>
</feature>
<feature type="compositionally biased region" description="Low complexity" evidence="1">
    <location>
        <begin position="39"/>
        <end position="60"/>
    </location>
</feature>
<dbReference type="AlphaFoldDB" id="A0A7K0E1S0"/>
<dbReference type="EMBL" id="WEGI01000036">
    <property type="protein sequence ID" value="MQY32029.1"/>
    <property type="molecule type" value="Genomic_DNA"/>
</dbReference>
<protein>
    <submittedName>
        <fullName evidence="2">Uncharacterized protein</fullName>
    </submittedName>
</protein>
<feature type="region of interest" description="Disordered" evidence="1">
    <location>
        <begin position="1"/>
        <end position="86"/>
    </location>
</feature>
<keyword evidence="3" id="KW-1185">Reference proteome</keyword>
<gene>
    <name evidence="2" type="ORF">NRB56_76460</name>
</gene>
<evidence type="ECO:0000313" key="3">
    <source>
        <dbReference type="Proteomes" id="UP000431401"/>
    </source>
</evidence>
<feature type="region of interest" description="Disordered" evidence="1">
    <location>
        <begin position="172"/>
        <end position="288"/>
    </location>
</feature>
<sequence length="308" mass="31217">MPDRSNRTGKIEVNQPTVRDRSAPGTASSSRPCPSNRISTESSTAAPSSEPRPEAAPSARHFATASASAVSRPSLTPPWNSPGTVVSSARVTSADTSTRCFAIVPVTSTAGSKARVVSNGSGPSTTARHRSSSPARSTAARCNACAQVRMLVATGGSVAGRPAAICPHAATKSGTRIRHDTPSTTRWCAATSSRPARSVPGSRSPADGCNQTNRITTPASGSSPPTAASNAAEAISVRPASSTLASNTTRSSSASTSTVPGAAVSTIHSAPACRRNRARSMSWRSTTAARVATIPARSIPTGSSSARD</sequence>